<accession>A0A2P8CI40</accession>
<sequence>MKKIISWFLQGLLMIAPLAITVYVLYIAFDFTDGLLQAYIRDWLGFSLPGFGILIIFFIITLLGMLGKSIVLRPVIHFTDHLLDRAPLVRVIYTSLRDLFSAFVGKEKKFNRPAMVLINRENDLWKMGFITQETLEQIGRQELVAIYFPHSYNFSGELYMVPSSSVQPIDINPAEAMKFIVSGGITRVD</sequence>
<reference evidence="2 5" key="2">
    <citation type="submission" date="2019-10" db="EMBL/GenBank/DDBJ databases">
        <title>Prolixibacter strains distinguished by the presence of nitrate reductase genes were adept at nitrate-dependent anaerobic corrosion of metallic iron and carbon steel.</title>
        <authorList>
            <person name="Iino T."/>
            <person name="Shono N."/>
            <person name="Ito K."/>
            <person name="Nakamura R."/>
            <person name="Sueoka K."/>
            <person name="Harayama S."/>
            <person name="Ohkuma M."/>
        </authorList>
    </citation>
    <scope>NUCLEOTIDE SEQUENCE [LARGE SCALE GENOMIC DNA]</scope>
    <source>
        <strain evidence="2 5">MIC1-1</strain>
    </source>
</reference>
<keyword evidence="5" id="KW-1185">Reference proteome</keyword>
<evidence type="ECO:0000313" key="4">
    <source>
        <dbReference type="Proteomes" id="UP000240621"/>
    </source>
</evidence>
<organism evidence="3 4">
    <name type="scientific">Prolixibacter denitrificans</name>
    <dbReference type="NCBI Taxonomy" id="1541063"/>
    <lineage>
        <taxon>Bacteria</taxon>
        <taxon>Pseudomonadati</taxon>
        <taxon>Bacteroidota</taxon>
        <taxon>Bacteroidia</taxon>
        <taxon>Marinilabiliales</taxon>
        <taxon>Prolixibacteraceae</taxon>
        <taxon>Prolixibacter</taxon>
    </lineage>
</organism>
<evidence type="ECO:0000313" key="2">
    <source>
        <dbReference type="EMBL" id="GET20806.1"/>
    </source>
</evidence>
<reference evidence="3 4" key="1">
    <citation type="submission" date="2018-03" db="EMBL/GenBank/DDBJ databases">
        <title>Genomic Encyclopedia of Archaeal and Bacterial Type Strains, Phase II (KMG-II): from individual species to whole genera.</title>
        <authorList>
            <person name="Goeker M."/>
        </authorList>
    </citation>
    <scope>NUCLEOTIDE SEQUENCE [LARGE SCALE GENOMIC DNA]</scope>
    <source>
        <strain evidence="3 4">DSM 27267</strain>
    </source>
</reference>
<dbReference type="Proteomes" id="UP000240621">
    <property type="component" value="Unassembled WGS sequence"/>
</dbReference>
<dbReference type="OrthoDB" id="9789516at2"/>
<gene>
    <name evidence="3" type="ORF">CLV93_102430</name>
    <name evidence="2" type="ORF">JCM18694_10520</name>
</gene>
<dbReference type="RefSeq" id="WP_106541224.1">
    <property type="nucleotide sequence ID" value="NZ_BLAU01000001.1"/>
</dbReference>
<feature type="transmembrane region" description="Helical" evidence="1">
    <location>
        <begin position="46"/>
        <end position="66"/>
    </location>
</feature>
<comment type="caution">
    <text evidence="3">The sequence shown here is derived from an EMBL/GenBank/DDBJ whole genome shotgun (WGS) entry which is preliminary data.</text>
</comment>
<dbReference type="AlphaFoldDB" id="A0A2P8CI40"/>
<dbReference type="PANTHER" id="PTHR31876">
    <property type="entry name" value="COV-LIKE PROTEIN 1"/>
    <property type="match status" value="1"/>
</dbReference>
<evidence type="ECO:0000313" key="5">
    <source>
        <dbReference type="Proteomes" id="UP000396862"/>
    </source>
</evidence>
<protein>
    <submittedName>
        <fullName evidence="2 3">Membrane protein</fullName>
    </submittedName>
</protein>
<proteinExistence type="predicted"/>
<name>A0A2P8CI40_9BACT</name>
<keyword evidence="1" id="KW-0472">Membrane</keyword>
<feature type="transmembrane region" description="Helical" evidence="1">
    <location>
        <begin position="7"/>
        <end position="26"/>
    </location>
</feature>
<dbReference type="PANTHER" id="PTHR31876:SF26">
    <property type="entry name" value="PROTEIN LIKE COV 2"/>
    <property type="match status" value="1"/>
</dbReference>
<dbReference type="Pfam" id="PF04367">
    <property type="entry name" value="DUF502"/>
    <property type="match status" value="1"/>
</dbReference>
<dbReference type="EMBL" id="BLAU01000001">
    <property type="protein sequence ID" value="GET20806.1"/>
    <property type="molecule type" value="Genomic_DNA"/>
</dbReference>
<keyword evidence="1" id="KW-1133">Transmembrane helix</keyword>
<dbReference type="Proteomes" id="UP000396862">
    <property type="component" value="Unassembled WGS sequence"/>
</dbReference>
<keyword evidence="1" id="KW-0812">Transmembrane</keyword>
<dbReference type="EMBL" id="PYGC01000002">
    <property type="protein sequence ID" value="PSK84640.1"/>
    <property type="molecule type" value="Genomic_DNA"/>
</dbReference>
<evidence type="ECO:0000313" key="3">
    <source>
        <dbReference type="EMBL" id="PSK84640.1"/>
    </source>
</evidence>
<dbReference type="InterPro" id="IPR007462">
    <property type="entry name" value="COV1-like"/>
</dbReference>
<evidence type="ECO:0000256" key="1">
    <source>
        <dbReference type="SAM" id="Phobius"/>
    </source>
</evidence>